<keyword evidence="3" id="KW-0560">Oxidoreductase</keyword>
<dbReference type="OrthoDB" id="8300246at2759"/>
<dbReference type="InParanoid" id="A0A7C8ITW0"/>
<dbReference type="InterPro" id="IPR047869">
    <property type="entry name" value="YdcJ_bac-like"/>
</dbReference>
<dbReference type="AlphaFoldDB" id="A0A7C8ITW0"/>
<comment type="caution">
    <text evidence="9">The sequence shown here is derived from an EMBL/GenBank/DDBJ whole genome shotgun (WGS) entry which is preliminary data.</text>
</comment>
<dbReference type="EMBL" id="WUBL01000092">
    <property type="protein sequence ID" value="KAF2966322.1"/>
    <property type="molecule type" value="Genomic_DNA"/>
</dbReference>
<proteinExistence type="inferred from homology"/>
<evidence type="ECO:0000313" key="10">
    <source>
        <dbReference type="Proteomes" id="UP000481858"/>
    </source>
</evidence>
<dbReference type="CDD" id="cd16348">
    <property type="entry name" value="VOC_YdcJ_like"/>
    <property type="match status" value="1"/>
</dbReference>
<evidence type="ECO:0000256" key="4">
    <source>
        <dbReference type="ARBA" id="ARBA00023004"/>
    </source>
</evidence>
<evidence type="ECO:0000313" key="9">
    <source>
        <dbReference type="EMBL" id="KAF2966322.1"/>
    </source>
</evidence>
<dbReference type="GO" id="GO:0051213">
    <property type="term" value="F:dioxygenase activity"/>
    <property type="evidence" value="ECO:0007669"/>
    <property type="project" value="UniProtKB-KW"/>
</dbReference>
<dbReference type="PANTHER" id="PTHR39479">
    <property type="match status" value="1"/>
</dbReference>
<dbReference type="Gene3D" id="3.10.180.80">
    <property type="entry name" value="Uncharacterised protein PF07063, DUF1338"/>
    <property type="match status" value="1"/>
</dbReference>
<reference evidence="9 10" key="1">
    <citation type="submission" date="2019-12" db="EMBL/GenBank/DDBJ databases">
        <title>Draft genome sequence of the ascomycete Xylaria multiplex DSM 110363.</title>
        <authorList>
            <person name="Buettner E."/>
            <person name="Kellner H."/>
        </authorList>
    </citation>
    <scope>NUCLEOTIDE SEQUENCE [LARGE SCALE GENOMIC DNA]</scope>
    <source>
        <strain evidence="9 10">DSM 110363</strain>
    </source>
</reference>
<comment type="similarity">
    <text evidence="5">Belongs to the 2-oxoadipate dioxygenase/decarboxylase family.</text>
</comment>
<comment type="cofactor">
    <cofactor evidence="1">
        <name>Fe(2+)</name>
        <dbReference type="ChEBI" id="CHEBI:29033"/>
    </cofactor>
</comment>
<keyword evidence="2" id="KW-0223">Dioxygenase</keyword>
<dbReference type="Pfam" id="PF07063">
    <property type="entry name" value="HGLS"/>
    <property type="match status" value="1"/>
</dbReference>
<dbReference type="SMART" id="SM01150">
    <property type="entry name" value="DUF1338"/>
    <property type="match status" value="1"/>
</dbReference>
<evidence type="ECO:0000256" key="1">
    <source>
        <dbReference type="ARBA" id="ARBA00001954"/>
    </source>
</evidence>
<dbReference type="Proteomes" id="UP000481858">
    <property type="component" value="Unassembled WGS sequence"/>
</dbReference>
<keyword evidence="4" id="KW-0408">Iron</keyword>
<evidence type="ECO:0000256" key="8">
    <source>
        <dbReference type="ARBA" id="ARBA00035045"/>
    </source>
</evidence>
<evidence type="ECO:0000256" key="3">
    <source>
        <dbReference type="ARBA" id="ARBA00023002"/>
    </source>
</evidence>
<dbReference type="InterPro" id="IPR009770">
    <property type="entry name" value="HGLS"/>
</dbReference>
<evidence type="ECO:0000256" key="5">
    <source>
        <dbReference type="ARBA" id="ARBA00035013"/>
    </source>
</evidence>
<sequence length="490" mass="55091">MSAINSSVYADENVLRSRFAAAMSAMYRLEVPLYGDLMEFVRDINTNVQQSIGEKTQYSTTPGIYASIERLTQERHGAVRLGTPYELRTIRRIFAVLGMHPIGYYDLSAAGLPMHATCFRPLTTSSLDCNPFRIFTTLLRPELLTSEEARRLALQLLEKRNIFSEKLLQILDEVEHHSGKLKEDQTEIFIHEAMSTFRWQPIAAATFDQYQALKAAHPILADIACFQSAHINHLTPRTLDIVAVQSAMKKAGMAAKAQIEGPPARECPILLRQTSFLALEEVVRFRRDEIQGVDALRSQDALVKASHRARFGEIEQRGAAVTPKGRELYDKLLYESKVQGEGAAPAEADTITVKVFEEYPDTWTELRQQKLIYCEYKVKKENAAPFLDVKAGSILEQLISEGIVEAVPITYEDFLPLSAAGIFRSNMESSNLSKCTLLNNPTTNLKGLEEAMGTEITDLDTWYIAVQQKSLEEISKKLRLTLQELNPDDV</sequence>
<evidence type="ECO:0000256" key="2">
    <source>
        <dbReference type="ARBA" id="ARBA00022964"/>
    </source>
</evidence>
<keyword evidence="10" id="KW-1185">Reference proteome</keyword>
<evidence type="ECO:0000256" key="6">
    <source>
        <dbReference type="ARBA" id="ARBA00035023"/>
    </source>
</evidence>
<dbReference type="PANTHER" id="PTHR39479:SF2">
    <property type="entry name" value="2-OXOADIPATE DIOXYGENASE_DECARBOXYLASE"/>
    <property type="match status" value="1"/>
</dbReference>
<evidence type="ECO:0000256" key="7">
    <source>
        <dbReference type="ARBA" id="ARBA00035034"/>
    </source>
</evidence>
<organism evidence="9 10">
    <name type="scientific">Xylaria multiplex</name>
    <dbReference type="NCBI Taxonomy" id="323545"/>
    <lineage>
        <taxon>Eukaryota</taxon>
        <taxon>Fungi</taxon>
        <taxon>Dikarya</taxon>
        <taxon>Ascomycota</taxon>
        <taxon>Pezizomycotina</taxon>
        <taxon>Sordariomycetes</taxon>
        <taxon>Xylariomycetidae</taxon>
        <taxon>Xylariales</taxon>
        <taxon>Xylariaceae</taxon>
        <taxon>Xylaria</taxon>
    </lineage>
</organism>
<name>A0A7C8ITW0_9PEZI</name>
<accession>A0A7C8ITW0</accession>
<gene>
    <name evidence="9" type="ORF">GQX73_g7276</name>
</gene>
<dbReference type="EC" id="1.13.11.93" evidence="6"/>
<protein>
    <recommendedName>
        <fullName evidence="7">2-oxoadipate dioxygenase/decarboxylase</fullName>
        <ecNumber evidence="6">1.13.11.93</ecNumber>
    </recommendedName>
    <alternativeName>
        <fullName evidence="8">2-hydroxyglutarate synthase</fullName>
    </alternativeName>
</protein>